<dbReference type="InterPro" id="IPR009057">
    <property type="entry name" value="Homeodomain-like_sf"/>
</dbReference>
<dbReference type="OMA" id="ICLEREF"/>
<dbReference type="PROSITE" id="PS00027">
    <property type="entry name" value="HOMEOBOX_1"/>
    <property type="match status" value="1"/>
</dbReference>
<evidence type="ECO:0000256" key="7">
    <source>
        <dbReference type="SAM" id="MobiDB-lite"/>
    </source>
</evidence>
<dbReference type="InterPro" id="IPR050394">
    <property type="entry name" value="Homeobox_NK-like"/>
</dbReference>
<dbReference type="GO" id="GO:0005634">
    <property type="term" value="C:nucleus"/>
    <property type="evidence" value="ECO:0000318"/>
    <property type="project" value="GO_Central"/>
</dbReference>
<evidence type="ECO:0000259" key="8">
    <source>
        <dbReference type="PROSITE" id="PS50071"/>
    </source>
</evidence>
<gene>
    <name evidence="10" type="primary">20216696</name>
    <name evidence="9" type="ORF">HELRODRAFT_86957</name>
</gene>
<dbReference type="GO" id="GO:0030154">
    <property type="term" value="P:cell differentiation"/>
    <property type="evidence" value="ECO:0000318"/>
    <property type="project" value="GO_Central"/>
</dbReference>
<keyword evidence="2 5" id="KW-0238">DNA-binding</keyword>
<evidence type="ECO:0000256" key="3">
    <source>
        <dbReference type="ARBA" id="ARBA00023155"/>
    </source>
</evidence>
<evidence type="ECO:0000256" key="1">
    <source>
        <dbReference type="ARBA" id="ARBA00004123"/>
    </source>
</evidence>
<dbReference type="EMBL" id="AMQM01006900">
    <property type="status" value="NOT_ANNOTATED_CDS"/>
    <property type="molecule type" value="Genomic_DNA"/>
</dbReference>
<dbReference type="InterPro" id="IPR017970">
    <property type="entry name" value="Homeobox_CS"/>
</dbReference>
<accession>T1G6J9</accession>
<dbReference type="CTD" id="20216696"/>
<feature type="region of interest" description="Disordered" evidence="7">
    <location>
        <begin position="119"/>
        <end position="148"/>
    </location>
</feature>
<dbReference type="RefSeq" id="XP_009026598.1">
    <property type="nucleotide sequence ID" value="XM_009028350.1"/>
</dbReference>
<feature type="DNA-binding region" description="Homeobox" evidence="5">
    <location>
        <begin position="67"/>
        <end position="126"/>
    </location>
</feature>
<dbReference type="InParanoid" id="T1G6J9"/>
<dbReference type="PRINTS" id="PR00024">
    <property type="entry name" value="HOMEOBOX"/>
</dbReference>
<dbReference type="Proteomes" id="UP000015101">
    <property type="component" value="Unassembled WGS sequence"/>
</dbReference>
<reference evidence="9 11" key="2">
    <citation type="journal article" date="2013" name="Nature">
        <title>Insights into bilaterian evolution from three spiralian genomes.</title>
        <authorList>
            <person name="Simakov O."/>
            <person name="Marletaz F."/>
            <person name="Cho S.J."/>
            <person name="Edsinger-Gonzales E."/>
            <person name="Havlak P."/>
            <person name="Hellsten U."/>
            <person name="Kuo D.H."/>
            <person name="Larsson T."/>
            <person name="Lv J."/>
            <person name="Arendt D."/>
            <person name="Savage R."/>
            <person name="Osoegawa K."/>
            <person name="de Jong P."/>
            <person name="Grimwood J."/>
            <person name="Chapman J.A."/>
            <person name="Shapiro H."/>
            <person name="Aerts A."/>
            <person name="Otillar R.P."/>
            <person name="Terry A.Y."/>
            <person name="Boore J.L."/>
            <person name="Grigoriev I.V."/>
            <person name="Lindberg D.R."/>
            <person name="Seaver E.C."/>
            <person name="Weisblat D.A."/>
            <person name="Putnam N.H."/>
            <person name="Rokhsar D.S."/>
        </authorList>
    </citation>
    <scope>NUCLEOTIDE SEQUENCE</scope>
</reference>
<feature type="region of interest" description="Disordered" evidence="7">
    <location>
        <begin position="25"/>
        <end position="47"/>
    </location>
</feature>
<dbReference type="InterPro" id="IPR001356">
    <property type="entry name" value="HD"/>
</dbReference>
<dbReference type="PANTHER" id="PTHR24340:SF35">
    <property type="entry name" value="HGTX, ISOFORM C"/>
    <property type="match status" value="1"/>
</dbReference>
<reference evidence="11" key="1">
    <citation type="submission" date="2012-12" db="EMBL/GenBank/DDBJ databases">
        <authorList>
            <person name="Hellsten U."/>
            <person name="Grimwood J."/>
            <person name="Chapman J.A."/>
            <person name="Shapiro H."/>
            <person name="Aerts A."/>
            <person name="Otillar R.P."/>
            <person name="Terry A.Y."/>
            <person name="Boore J.L."/>
            <person name="Simakov O."/>
            <person name="Marletaz F."/>
            <person name="Cho S.-J."/>
            <person name="Edsinger-Gonzales E."/>
            <person name="Havlak P."/>
            <person name="Kuo D.-H."/>
            <person name="Larsson T."/>
            <person name="Lv J."/>
            <person name="Arendt D."/>
            <person name="Savage R."/>
            <person name="Osoegawa K."/>
            <person name="de Jong P."/>
            <person name="Lindberg D.R."/>
            <person name="Seaver E.C."/>
            <person name="Weisblat D.A."/>
            <person name="Putnam N.H."/>
            <person name="Grigoriev I.V."/>
            <person name="Rokhsar D.S."/>
        </authorList>
    </citation>
    <scope>NUCLEOTIDE SEQUENCE</scope>
</reference>
<dbReference type="Pfam" id="PF00046">
    <property type="entry name" value="Homeodomain"/>
    <property type="match status" value="1"/>
</dbReference>
<dbReference type="KEGG" id="hro:HELRODRAFT_86957"/>
<dbReference type="PANTHER" id="PTHR24340">
    <property type="entry name" value="HOMEOBOX PROTEIN NKX"/>
    <property type="match status" value="1"/>
</dbReference>
<keyword evidence="4 5" id="KW-0539">Nucleus</keyword>
<dbReference type="OrthoDB" id="6159439at2759"/>
<reference evidence="10" key="3">
    <citation type="submission" date="2015-06" db="UniProtKB">
        <authorList>
            <consortium name="EnsemblMetazoa"/>
        </authorList>
    </citation>
    <scope>IDENTIFICATION</scope>
</reference>
<proteinExistence type="predicted"/>
<evidence type="ECO:0000313" key="9">
    <source>
        <dbReference type="EMBL" id="ESN95269.1"/>
    </source>
</evidence>
<evidence type="ECO:0000256" key="5">
    <source>
        <dbReference type="PROSITE-ProRule" id="PRU00108"/>
    </source>
</evidence>
<sequence length="148" mass="17042">MERAREESCASNNSLANQQQINNHHLHPYPHLTNHHLSNLQPANNYQPAISNQLDRNTTSSSSFKRFNCSRPTFTGNQIFALEKVFEQTKYLAGNERTNLALSLGMSENQVKIWFQNRRTKWRKKSQPDSTTTTATSTTMTSTKKKQR</sequence>
<evidence type="ECO:0000313" key="11">
    <source>
        <dbReference type="Proteomes" id="UP000015101"/>
    </source>
</evidence>
<evidence type="ECO:0000256" key="2">
    <source>
        <dbReference type="ARBA" id="ARBA00023125"/>
    </source>
</evidence>
<organism evidence="10 11">
    <name type="scientific">Helobdella robusta</name>
    <name type="common">Californian leech</name>
    <dbReference type="NCBI Taxonomy" id="6412"/>
    <lineage>
        <taxon>Eukaryota</taxon>
        <taxon>Metazoa</taxon>
        <taxon>Spiralia</taxon>
        <taxon>Lophotrochozoa</taxon>
        <taxon>Annelida</taxon>
        <taxon>Clitellata</taxon>
        <taxon>Hirudinea</taxon>
        <taxon>Rhynchobdellida</taxon>
        <taxon>Glossiphoniidae</taxon>
        <taxon>Helobdella</taxon>
    </lineage>
</organism>
<evidence type="ECO:0000256" key="6">
    <source>
        <dbReference type="RuleBase" id="RU000682"/>
    </source>
</evidence>
<evidence type="ECO:0000313" key="10">
    <source>
        <dbReference type="EnsemblMetazoa" id="HelroP86957"/>
    </source>
</evidence>
<dbReference type="HOGENOM" id="CLU_1760787_0_0_1"/>
<dbReference type="GO" id="GO:0006357">
    <property type="term" value="P:regulation of transcription by RNA polymerase II"/>
    <property type="evidence" value="ECO:0000318"/>
    <property type="project" value="GO_Central"/>
</dbReference>
<dbReference type="EnsemblMetazoa" id="HelroT86957">
    <property type="protein sequence ID" value="HelroP86957"/>
    <property type="gene ID" value="HelroG86957"/>
</dbReference>
<dbReference type="FunFam" id="1.10.10.60:FF:000391">
    <property type="entry name" value="Homeobox transcription factor"/>
    <property type="match status" value="1"/>
</dbReference>
<feature type="domain" description="Homeobox" evidence="8">
    <location>
        <begin position="65"/>
        <end position="125"/>
    </location>
</feature>
<dbReference type="SMART" id="SM00389">
    <property type="entry name" value="HOX"/>
    <property type="match status" value="1"/>
</dbReference>
<dbReference type="PROSITE" id="PS50071">
    <property type="entry name" value="HOMEOBOX_2"/>
    <property type="match status" value="1"/>
</dbReference>
<evidence type="ECO:0000256" key="4">
    <source>
        <dbReference type="ARBA" id="ARBA00023242"/>
    </source>
</evidence>
<feature type="compositionally biased region" description="Low complexity" evidence="7">
    <location>
        <begin position="130"/>
        <end position="142"/>
    </location>
</feature>
<name>T1G6J9_HELRO</name>
<dbReference type="GeneID" id="20216696"/>
<dbReference type="CDD" id="cd00086">
    <property type="entry name" value="homeodomain"/>
    <property type="match status" value="1"/>
</dbReference>
<dbReference type="AlphaFoldDB" id="T1G6J9"/>
<dbReference type="InterPro" id="IPR000047">
    <property type="entry name" value="HTH_motif"/>
</dbReference>
<dbReference type="Gene3D" id="1.10.10.60">
    <property type="entry name" value="Homeodomain-like"/>
    <property type="match status" value="1"/>
</dbReference>
<dbReference type="PRINTS" id="PR00031">
    <property type="entry name" value="HTHREPRESSR"/>
</dbReference>
<comment type="subcellular location">
    <subcellularLocation>
        <location evidence="1 5 6">Nucleus</location>
    </subcellularLocation>
</comment>
<dbReference type="InterPro" id="IPR020479">
    <property type="entry name" value="HD_metazoa"/>
</dbReference>
<dbReference type="EMBL" id="KB097536">
    <property type="protein sequence ID" value="ESN95269.1"/>
    <property type="molecule type" value="Genomic_DNA"/>
</dbReference>
<protein>
    <recommendedName>
        <fullName evidence="8">Homeobox domain-containing protein</fullName>
    </recommendedName>
</protein>
<feature type="compositionally biased region" description="Polar residues" evidence="7">
    <location>
        <begin position="35"/>
        <end position="47"/>
    </location>
</feature>
<dbReference type="SUPFAM" id="SSF46689">
    <property type="entry name" value="Homeodomain-like"/>
    <property type="match status" value="1"/>
</dbReference>
<dbReference type="eggNOG" id="KOG0847">
    <property type="taxonomic scope" value="Eukaryota"/>
</dbReference>
<keyword evidence="11" id="KW-1185">Reference proteome</keyword>
<keyword evidence="3 5" id="KW-0371">Homeobox</keyword>
<dbReference type="GO" id="GO:0000981">
    <property type="term" value="F:DNA-binding transcription factor activity, RNA polymerase II-specific"/>
    <property type="evidence" value="ECO:0000318"/>
    <property type="project" value="GO_Central"/>
</dbReference>
<dbReference type="GO" id="GO:0000978">
    <property type="term" value="F:RNA polymerase II cis-regulatory region sequence-specific DNA binding"/>
    <property type="evidence" value="ECO:0000318"/>
    <property type="project" value="GO_Central"/>
</dbReference>